<gene>
    <name evidence="1" type="ORF">PLAN_100161</name>
</gene>
<evidence type="ECO:0000313" key="1">
    <source>
        <dbReference type="EMBL" id="CAC5340111.1"/>
    </source>
</evidence>
<keyword evidence="2" id="KW-1185">Reference proteome</keyword>
<dbReference type="AlphaFoldDB" id="A0A6J7ZFN7"/>
<protein>
    <submittedName>
        <fullName evidence="1">Uncharacterized protein</fullName>
    </submittedName>
</protein>
<sequence length="55" mass="6164">MTLCKILLSLSPSLLGLYLCSLNSKKETEWKFAEIRADTLKVTHNGNSYEQGCSK</sequence>
<accession>A0A6J7ZFN7</accession>
<name>A0A6J7ZFN7_PLARU</name>
<evidence type="ECO:0000313" key="2">
    <source>
        <dbReference type="Proteomes" id="UP000196521"/>
    </source>
</evidence>
<reference evidence="1" key="1">
    <citation type="submission" date="2020-05" db="EMBL/GenBank/DDBJ databases">
        <authorList>
            <consortium name="Genoscope - CEA"/>
            <person name="William W."/>
        </authorList>
    </citation>
    <scope>NUCLEOTIDE SEQUENCE [LARGE SCALE GENOMIC DNA]</scope>
    <source>
        <strain evidence="1">PCC 7821</strain>
    </source>
</reference>
<dbReference type="EMBL" id="CZCZ02000005">
    <property type="protein sequence ID" value="CAC5340111.1"/>
    <property type="molecule type" value="Genomic_DNA"/>
</dbReference>
<organism evidence="1 2">
    <name type="scientific">Planktothrix rubescens CCAP 1459/22</name>
    <dbReference type="NCBI Taxonomy" id="329571"/>
    <lineage>
        <taxon>Bacteria</taxon>
        <taxon>Bacillati</taxon>
        <taxon>Cyanobacteriota</taxon>
        <taxon>Cyanophyceae</taxon>
        <taxon>Oscillatoriophycideae</taxon>
        <taxon>Oscillatoriales</taxon>
        <taxon>Microcoleaceae</taxon>
        <taxon>Planktothrix</taxon>
    </lineage>
</organism>
<proteinExistence type="predicted"/>
<comment type="caution">
    <text evidence="1">The sequence shown here is derived from an EMBL/GenBank/DDBJ whole genome shotgun (WGS) entry which is preliminary data.</text>
</comment>
<dbReference type="Proteomes" id="UP000196521">
    <property type="component" value="Unassembled WGS sequence"/>
</dbReference>